<dbReference type="Proteomes" id="UP000002255">
    <property type="component" value="Chromosome"/>
</dbReference>
<dbReference type="eggNOG" id="ENOG5033526">
    <property type="taxonomic scope" value="Bacteria"/>
</dbReference>
<proteinExistence type="predicted"/>
<sequence length="153" mass="15882">MPARRRLAALAALGVVLAGCTPAAPAPTPSTSAPSTTAAPSSPLTPTPSPSPSPSPSVDPGPALESATWGEREGGRSLVVVPAPWVRSSEDPTAIDRLWSELIEAEPEADTTVMHDQLVCHAVGAPDKDTWNLEPWRPDVGLVAVLRARCNPT</sequence>
<accession>D1BV16</accession>
<dbReference type="STRING" id="446471.Xcel_2237"/>
<gene>
    <name evidence="3" type="ordered locus">Xcel_2237</name>
</gene>
<evidence type="ECO:0000313" key="4">
    <source>
        <dbReference type="Proteomes" id="UP000002255"/>
    </source>
</evidence>
<dbReference type="AlphaFoldDB" id="D1BV16"/>
<evidence type="ECO:0000256" key="2">
    <source>
        <dbReference type="SAM" id="SignalP"/>
    </source>
</evidence>
<feature type="compositionally biased region" description="Low complexity" evidence="1">
    <location>
        <begin position="20"/>
        <end position="42"/>
    </location>
</feature>
<evidence type="ECO:0008006" key="5">
    <source>
        <dbReference type="Google" id="ProtNLM"/>
    </source>
</evidence>
<dbReference type="RefSeq" id="WP_012878997.1">
    <property type="nucleotide sequence ID" value="NC_013530.1"/>
</dbReference>
<reference evidence="4" key="1">
    <citation type="submission" date="2009-11" db="EMBL/GenBank/DDBJ databases">
        <title>The complete chromosome of Xylanimonas cellulosilytica DSM 15894.</title>
        <authorList>
            <consortium name="US DOE Joint Genome Institute (JGI-PGF)"/>
            <person name="Lucas S."/>
            <person name="Copeland A."/>
            <person name="Lapidus A."/>
            <person name="Glavina del Rio T."/>
            <person name="Dalin E."/>
            <person name="Tice H."/>
            <person name="Bruce D."/>
            <person name="Goodwin L."/>
            <person name="Pitluck S."/>
            <person name="Kyrpides N."/>
            <person name="Mavromatis K."/>
            <person name="Ivanova N."/>
            <person name="Mikhailova N."/>
            <person name="Foster B."/>
            <person name="Clum A."/>
            <person name="Brettin T."/>
            <person name="Detter J.C."/>
            <person name="Han C."/>
            <person name="Larimer F."/>
            <person name="Land M."/>
            <person name="Hauser L."/>
            <person name="Markowitz V."/>
            <person name="Cheng J.F."/>
            <person name="Hugenholtz P."/>
            <person name="Woyke T."/>
            <person name="Wu D."/>
            <person name="Gehrich-Schroeter G."/>
            <person name="Schneider S."/>
            <person name="Pukall S.R."/>
            <person name="Klenk H.P."/>
            <person name="Eisen J.A."/>
        </authorList>
    </citation>
    <scope>NUCLEOTIDE SEQUENCE [LARGE SCALE GENOMIC DNA]</scope>
    <source>
        <strain evidence="4">DSM 15894 / CECT 5975 / LMG 20990 / XIL07</strain>
    </source>
</reference>
<reference evidence="3 4" key="2">
    <citation type="journal article" date="2010" name="Stand. Genomic Sci.">
        <title>Complete genome sequence of Xylanimonas cellulosilytica type strain (XIL07).</title>
        <authorList>
            <person name="Foster B."/>
            <person name="Pukall R."/>
            <person name="Abt B."/>
            <person name="Nolan M."/>
            <person name="Glavina Del Rio T."/>
            <person name="Chen F."/>
            <person name="Lucas S."/>
            <person name="Tice H."/>
            <person name="Pitluck S."/>
            <person name="Cheng J.-F."/>
            <person name="Chertkov O."/>
            <person name="Brettin T."/>
            <person name="Han C."/>
            <person name="Detter J.C."/>
            <person name="Bruce D."/>
            <person name="Goodwin L."/>
            <person name="Ivanova N."/>
            <person name="Mavromatis K."/>
            <person name="Pati A."/>
            <person name="Mikhailova N."/>
            <person name="Chen A."/>
            <person name="Palaniappan K."/>
            <person name="Land M."/>
            <person name="Hauser L."/>
            <person name="Chang Y.-J."/>
            <person name="Jeffries C.D."/>
            <person name="Chain P."/>
            <person name="Rohde M."/>
            <person name="Goeker M."/>
            <person name="Bristow J."/>
            <person name="Eisen J.A."/>
            <person name="Markowitz V."/>
            <person name="Hugenholtz P."/>
            <person name="Kyrpides N.C."/>
            <person name="Klenk H.-P."/>
            <person name="Lapidus A."/>
        </authorList>
    </citation>
    <scope>NUCLEOTIDE SEQUENCE [LARGE SCALE GENOMIC DNA]</scope>
    <source>
        <strain evidence="4">DSM 15894 / CECT 5975 / LMG 20990 / XIL07</strain>
    </source>
</reference>
<evidence type="ECO:0000256" key="1">
    <source>
        <dbReference type="SAM" id="MobiDB-lite"/>
    </source>
</evidence>
<dbReference type="PROSITE" id="PS51257">
    <property type="entry name" value="PROKAR_LIPOPROTEIN"/>
    <property type="match status" value="1"/>
</dbReference>
<dbReference type="EMBL" id="CP001821">
    <property type="protein sequence ID" value="ACZ31255.1"/>
    <property type="molecule type" value="Genomic_DNA"/>
</dbReference>
<keyword evidence="4" id="KW-1185">Reference proteome</keyword>
<feature type="chain" id="PRO_5038345574" description="DUF2599 domain-containing protein" evidence="2">
    <location>
        <begin position="27"/>
        <end position="153"/>
    </location>
</feature>
<dbReference type="HOGENOM" id="CLU_127583_0_0_11"/>
<evidence type="ECO:0000313" key="3">
    <source>
        <dbReference type="EMBL" id="ACZ31255.1"/>
    </source>
</evidence>
<dbReference type="InterPro" id="IPR019719">
    <property type="entry name" value="DUF2599"/>
</dbReference>
<dbReference type="OrthoDB" id="4412570at2"/>
<feature type="region of interest" description="Disordered" evidence="1">
    <location>
        <begin position="20"/>
        <end position="75"/>
    </location>
</feature>
<name>D1BV16_XYLCX</name>
<dbReference type="Pfam" id="PF10783">
    <property type="entry name" value="DUF2599"/>
    <property type="match status" value="1"/>
</dbReference>
<protein>
    <recommendedName>
        <fullName evidence="5">DUF2599 domain-containing protein</fullName>
    </recommendedName>
</protein>
<keyword evidence="2" id="KW-0732">Signal</keyword>
<feature type="compositionally biased region" description="Pro residues" evidence="1">
    <location>
        <begin position="43"/>
        <end position="59"/>
    </location>
</feature>
<feature type="signal peptide" evidence="2">
    <location>
        <begin position="1"/>
        <end position="26"/>
    </location>
</feature>
<dbReference type="KEGG" id="xce:Xcel_2237"/>
<organism evidence="3 4">
    <name type="scientific">Xylanimonas cellulosilytica (strain DSM 15894 / JCM 12276 / CECT 5975 / KCTC 9989 / LMG 20990 / NBRC 107835 / XIL07)</name>
    <dbReference type="NCBI Taxonomy" id="446471"/>
    <lineage>
        <taxon>Bacteria</taxon>
        <taxon>Bacillati</taxon>
        <taxon>Actinomycetota</taxon>
        <taxon>Actinomycetes</taxon>
        <taxon>Micrococcales</taxon>
        <taxon>Promicromonosporaceae</taxon>
        <taxon>Xylanimonas</taxon>
    </lineage>
</organism>